<dbReference type="EMBL" id="KZ679127">
    <property type="protein sequence ID" value="PTB79904.1"/>
    <property type="molecule type" value="Genomic_DNA"/>
</dbReference>
<gene>
    <name evidence="2" type="ORF">M440DRAFT_1106138</name>
</gene>
<feature type="region of interest" description="Disordered" evidence="1">
    <location>
        <begin position="1"/>
        <end position="46"/>
    </location>
</feature>
<organism evidence="2 3">
    <name type="scientific">Trichoderma longibrachiatum ATCC 18648</name>
    <dbReference type="NCBI Taxonomy" id="983965"/>
    <lineage>
        <taxon>Eukaryota</taxon>
        <taxon>Fungi</taxon>
        <taxon>Dikarya</taxon>
        <taxon>Ascomycota</taxon>
        <taxon>Pezizomycotina</taxon>
        <taxon>Sordariomycetes</taxon>
        <taxon>Hypocreomycetidae</taxon>
        <taxon>Hypocreales</taxon>
        <taxon>Hypocreaceae</taxon>
        <taxon>Trichoderma</taxon>
    </lineage>
</organism>
<feature type="compositionally biased region" description="Basic and acidic residues" evidence="1">
    <location>
        <begin position="1"/>
        <end position="27"/>
    </location>
</feature>
<evidence type="ECO:0000256" key="1">
    <source>
        <dbReference type="SAM" id="MobiDB-lite"/>
    </source>
</evidence>
<keyword evidence="3" id="KW-1185">Reference proteome</keyword>
<accession>A0A2T4CED0</accession>
<dbReference type="Proteomes" id="UP000240760">
    <property type="component" value="Unassembled WGS sequence"/>
</dbReference>
<evidence type="ECO:0000313" key="3">
    <source>
        <dbReference type="Proteomes" id="UP000240760"/>
    </source>
</evidence>
<evidence type="ECO:0000313" key="2">
    <source>
        <dbReference type="EMBL" id="PTB79904.1"/>
    </source>
</evidence>
<dbReference type="AlphaFoldDB" id="A0A2T4CED0"/>
<name>A0A2T4CED0_TRILO</name>
<protein>
    <submittedName>
        <fullName evidence="2">Uncharacterized protein</fullName>
    </submittedName>
</protein>
<reference evidence="2 3" key="1">
    <citation type="submission" date="2016-07" db="EMBL/GenBank/DDBJ databases">
        <title>Multiple horizontal gene transfer events from other fungi enriched the ability of initially mycotrophic Trichoderma (Ascomycota) to feed on dead plant biomass.</title>
        <authorList>
            <consortium name="DOE Joint Genome Institute"/>
            <person name="Aerts A."/>
            <person name="Atanasova L."/>
            <person name="Chenthamara K."/>
            <person name="Zhang J."/>
            <person name="Grujic M."/>
            <person name="Henrissat B."/>
            <person name="Kuo A."/>
            <person name="Salamov A."/>
            <person name="Lipzen A."/>
            <person name="Labutti K."/>
            <person name="Barry K."/>
            <person name="Miao Y."/>
            <person name="Rahimi M.J."/>
            <person name="Shen Q."/>
            <person name="Grigoriev I.V."/>
            <person name="Kubicek C.P."/>
            <person name="Druzhinina I.S."/>
        </authorList>
    </citation>
    <scope>NUCLEOTIDE SEQUENCE [LARGE SCALE GENOMIC DNA]</scope>
    <source>
        <strain evidence="2 3">ATCC 18648</strain>
    </source>
</reference>
<proteinExistence type="predicted"/>
<sequence length="232" mass="26127">MADRRCESGRGEARTGRQSARDEELGSKSRQPLGHHDRACTSHDQSYPGRLDSLLLLSRGRLGLEEGTRGDNSRYESVQQLSIMRVIECSSQQERTLLARYIYGAVRQVYLGYHFGSRIAVAGTWTSMQWWWWLSCLQWVVLSACWPSNEEPCLARLASPCLAFPCLASLSLPDDEPNGMEPSQTSCSQWIQRTAWDRLVQAQVPVQILDGERGTGIDGCRQGLPLMHGWVE</sequence>